<dbReference type="HAMAP" id="MF_00087">
    <property type="entry name" value="Glu_tRNA_reductase"/>
    <property type="match status" value="1"/>
</dbReference>
<dbReference type="Gene3D" id="3.40.50.720">
    <property type="entry name" value="NAD(P)-binding Rossmann-like Domain"/>
    <property type="match status" value="1"/>
</dbReference>
<evidence type="ECO:0000256" key="9">
    <source>
        <dbReference type="PIRSR" id="PIRSR000445-1"/>
    </source>
</evidence>
<evidence type="ECO:0000256" key="4">
    <source>
        <dbReference type="ARBA" id="ARBA00022857"/>
    </source>
</evidence>
<dbReference type="NCBIfam" id="NF000750">
    <property type="entry name" value="PRK00045.3-4"/>
    <property type="match status" value="1"/>
</dbReference>
<evidence type="ECO:0000256" key="6">
    <source>
        <dbReference type="ARBA" id="ARBA00023244"/>
    </source>
</evidence>
<evidence type="ECO:0000259" key="14">
    <source>
        <dbReference type="Pfam" id="PF01488"/>
    </source>
</evidence>
<dbReference type="PANTHER" id="PTHR43013:SF1">
    <property type="entry name" value="GLUTAMYL-TRNA REDUCTASE"/>
    <property type="match status" value="1"/>
</dbReference>
<dbReference type="SUPFAM" id="SSF51735">
    <property type="entry name" value="NAD(P)-binding Rossmann-fold domains"/>
    <property type="match status" value="1"/>
</dbReference>
<name>A0A8I0G835_9ACTO</name>
<dbReference type="SUPFAM" id="SSF69075">
    <property type="entry name" value="Glutamyl tRNA-reductase dimerization domain"/>
    <property type="match status" value="1"/>
</dbReference>
<dbReference type="AlphaFoldDB" id="A0A8I0G835"/>
<protein>
    <recommendedName>
        <fullName evidence="3 8">Glutamyl-tRNA reductase</fullName>
        <shortName evidence="8">GluTR</shortName>
        <ecNumber evidence="3 8">1.2.1.70</ecNumber>
    </recommendedName>
</protein>
<evidence type="ECO:0000256" key="2">
    <source>
        <dbReference type="ARBA" id="ARBA00005916"/>
    </source>
</evidence>
<gene>
    <name evidence="8" type="primary">hemA</name>
    <name evidence="16" type="ORF">H8R10_05075</name>
</gene>
<dbReference type="Pfam" id="PF01488">
    <property type="entry name" value="Shikimate_DH"/>
    <property type="match status" value="1"/>
</dbReference>
<dbReference type="InterPro" id="IPR036343">
    <property type="entry name" value="GluRdtase_N_sf"/>
</dbReference>
<dbReference type="InterPro" id="IPR036453">
    <property type="entry name" value="GluRdtase_dimer_dom_sf"/>
</dbReference>
<evidence type="ECO:0000256" key="12">
    <source>
        <dbReference type="PIRSR" id="PIRSR000445-4"/>
    </source>
</evidence>
<dbReference type="Proteomes" id="UP000627538">
    <property type="component" value="Unassembled WGS sequence"/>
</dbReference>
<evidence type="ECO:0000256" key="11">
    <source>
        <dbReference type="PIRSR" id="PIRSR000445-3"/>
    </source>
</evidence>
<keyword evidence="17" id="KW-1185">Reference proteome</keyword>
<dbReference type="Gene3D" id="3.30.460.30">
    <property type="entry name" value="Glutamyl-tRNA reductase, N-terminal domain"/>
    <property type="match status" value="1"/>
</dbReference>
<evidence type="ECO:0000256" key="5">
    <source>
        <dbReference type="ARBA" id="ARBA00023002"/>
    </source>
</evidence>
<feature type="domain" description="Tetrapyrrole biosynthesis glutamyl-tRNA reductase dimerisation" evidence="13">
    <location>
        <begin position="300"/>
        <end position="393"/>
    </location>
</feature>
<dbReference type="Pfam" id="PF00745">
    <property type="entry name" value="GlutR_dimer"/>
    <property type="match status" value="1"/>
</dbReference>
<comment type="similarity">
    <text evidence="2 8">Belongs to the glutamyl-tRNA reductase family.</text>
</comment>
<comment type="catalytic activity">
    <reaction evidence="7 8">
        <text>(S)-4-amino-5-oxopentanoate + tRNA(Glu) + NADP(+) = L-glutamyl-tRNA(Glu) + NADPH + H(+)</text>
        <dbReference type="Rhea" id="RHEA:12344"/>
        <dbReference type="Rhea" id="RHEA-COMP:9663"/>
        <dbReference type="Rhea" id="RHEA-COMP:9680"/>
        <dbReference type="ChEBI" id="CHEBI:15378"/>
        <dbReference type="ChEBI" id="CHEBI:57501"/>
        <dbReference type="ChEBI" id="CHEBI:57783"/>
        <dbReference type="ChEBI" id="CHEBI:58349"/>
        <dbReference type="ChEBI" id="CHEBI:78442"/>
        <dbReference type="ChEBI" id="CHEBI:78520"/>
        <dbReference type="EC" id="1.2.1.70"/>
    </reaction>
</comment>
<sequence length="436" mass="46309">MAICSYTVHHATHGLDTVAAAHAHLDGLAGDLIERPGVDGIVVIPTCNRLEVLLDAARDDALDRHVATRIDVETPTRYEGHDAIRHIVRVAAGLDSLVVGEREVSGQVRRALTVAHNHHTATPALTRIIQGALTTSRRIAQLTGLSSQGRSVVAAGLDLVGDTLAGRRALIVGTGAYAGATVAALRARGVLDIRVYSSSGRARDFARGHDLVPVDADDLAEALAHADLTITCRGLGSPALTRADIRRARRERDSDLVILDLALRRDIEAGSENEPGVRVITMADVRAAVPDAESHQVARALTLVDEGVAEIESELRSRAAVPAVRAVREFITAALDDEIARLPATATLSRDDALRSLRRLAARLAHTPTIRAREAAEGGRTDAFVDALHEVMGLVVDYPRSDRAGGATDWDEARCPATGLSVTDLVSEPSPTQEAV</sequence>
<dbReference type="GO" id="GO:0019353">
    <property type="term" value="P:protoporphyrinogen IX biosynthetic process from glutamate"/>
    <property type="evidence" value="ECO:0007669"/>
    <property type="project" value="TreeGrafter"/>
</dbReference>
<dbReference type="GO" id="GO:0008883">
    <property type="term" value="F:glutamyl-tRNA reductase activity"/>
    <property type="evidence" value="ECO:0007669"/>
    <property type="project" value="UniProtKB-UniRule"/>
</dbReference>
<reference evidence="16 17" key="1">
    <citation type="submission" date="2020-08" db="EMBL/GenBank/DDBJ databases">
        <title>Winkia gen. nov., sp. nov., isolated from faeces of the Anser albifrons in China.</title>
        <authorList>
            <person name="Liu Q."/>
        </authorList>
    </citation>
    <scope>NUCLEOTIDE SEQUENCE [LARGE SCALE GENOMIC DNA]</scope>
    <source>
        <strain evidence="16 17">C62</strain>
    </source>
</reference>
<keyword evidence="4 8" id="KW-0521">NADP</keyword>
<dbReference type="RefSeq" id="WP_191071632.1">
    <property type="nucleotide sequence ID" value="NZ_CP060506.1"/>
</dbReference>
<feature type="domain" description="Quinate/shikimate 5-dehydrogenase/glutamyl-tRNA reductase" evidence="14">
    <location>
        <begin position="163"/>
        <end position="286"/>
    </location>
</feature>
<evidence type="ECO:0000313" key="17">
    <source>
        <dbReference type="Proteomes" id="UP000627538"/>
    </source>
</evidence>
<evidence type="ECO:0000256" key="7">
    <source>
        <dbReference type="ARBA" id="ARBA00047464"/>
    </source>
</evidence>
<comment type="pathway">
    <text evidence="1 8">Porphyrin-containing compound metabolism; protoporphyrin-IX biosynthesis; 5-aminolevulinate from L-glutamyl-tRNA(Glu): step 1/2.</text>
</comment>
<comment type="domain">
    <text evidence="8">Possesses an unusual extended V-shaped dimeric structure with each monomer consisting of three distinct domains arranged along a curved 'spinal' alpha-helix. The N-terminal catalytic domain specifically recognizes the glutamate moiety of the substrate. The second domain is the NADPH-binding domain, and the third C-terminal domain is responsible for dimerization.</text>
</comment>
<dbReference type="InterPro" id="IPR000343">
    <property type="entry name" value="4pyrrol_synth_GluRdtase"/>
</dbReference>
<dbReference type="EMBL" id="JACRUO010000001">
    <property type="protein sequence ID" value="MBD3689597.1"/>
    <property type="molecule type" value="Genomic_DNA"/>
</dbReference>
<feature type="binding site" evidence="8 10">
    <location>
        <position position="107"/>
    </location>
    <ligand>
        <name>substrate</name>
    </ligand>
</feature>
<comment type="miscellaneous">
    <text evidence="8">During catalysis, the active site Cys acts as a nucleophile attacking the alpha-carbonyl group of tRNA-bound glutamate with the formation of a thioester intermediate between enzyme and glutamate, and the concomitant release of tRNA(Glu). The thioester intermediate is finally reduced by direct hydride transfer from NADPH, to form the product GSA.</text>
</comment>
<feature type="binding site" evidence="8 10">
    <location>
        <position position="96"/>
    </location>
    <ligand>
        <name>substrate</name>
    </ligand>
</feature>
<feature type="binding site" evidence="8 10">
    <location>
        <begin position="101"/>
        <end position="103"/>
    </location>
    <ligand>
        <name>substrate</name>
    </ligand>
</feature>
<evidence type="ECO:0000259" key="13">
    <source>
        <dbReference type="Pfam" id="PF00745"/>
    </source>
</evidence>
<dbReference type="Pfam" id="PF05201">
    <property type="entry name" value="GlutR_N"/>
    <property type="match status" value="1"/>
</dbReference>
<feature type="binding site" evidence="8 11">
    <location>
        <begin position="173"/>
        <end position="178"/>
    </location>
    <ligand>
        <name>NADP(+)</name>
        <dbReference type="ChEBI" id="CHEBI:58349"/>
    </ligand>
</feature>
<dbReference type="InterPro" id="IPR006151">
    <property type="entry name" value="Shikm_DH/Glu-tRNA_Rdtase"/>
</dbReference>
<dbReference type="PIRSF" id="PIRSF000445">
    <property type="entry name" value="4pyrrol_synth_GluRdtase"/>
    <property type="match status" value="1"/>
</dbReference>
<proteinExistence type="inferred from homology"/>
<evidence type="ECO:0000256" key="1">
    <source>
        <dbReference type="ARBA" id="ARBA00005059"/>
    </source>
</evidence>
<evidence type="ECO:0000256" key="10">
    <source>
        <dbReference type="PIRSR" id="PIRSR000445-2"/>
    </source>
</evidence>
<comment type="function">
    <text evidence="8">Catalyzes the NADPH-dependent reduction of glutamyl-tRNA(Glu) to glutamate 1-semialdehyde (GSA).</text>
</comment>
<comment type="caution">
    <text evidence="16">The sequence shown here is derived from an EMBL/GenBank/DDBJ whole genome shotgun (WGS) entry which is preliminary data.</text>
</comment>
<evidence type="ECO:0000256" key="3">
    <source>
        <dbReference type="ARBA" id="ARBA00012970"/>
    </source>
</evidence>
<keyword evidence="6 8" id="KW-0627">Porphyrin biosynthesis</keyword>
<dbReference type="UniPathway" id="UPA00251">
    <property type="reaction ID" value="UER00316"/>
</dbReference>
<dbReference type="PANTHER" id="PTHR43013">
    <property type="entry name" value="GLUTAMYL-TRNA REDUCTASE"/>
    <property type="match status" value="1"/>
</dbReference>
<accession>A0A8I0G835</accession>
<dbReference type="GO" id="GO:0050661">
    <property type="term" value="F:NADP binding"/>
    <property type="evidence" value="ECO:0007669"/>
    <property type="project" value="InterPro"/>
</dbReference>
<evidence type="ECO:0000313" key="16">
    <source>
        <dbReference type="EMBL" id="MBD3689597.1"/>
    </source>
</evidence>
<comment type="subunit">
    <text evidence="8">Homodimer.</text>
</comment>
<dbReference type="InterPro" id="IPR015895">
    <property type="entry name" value="4pyrrol_synth_GluRdtase_N"/>
</dbReference>
<keyword evidence="5 8" id="KW-0560">Oxidoreductase</keyword>
<evidence type="ECO:0000256" key="8">
    <source>
        <dbReference type="HAMAP-Rule" id="MF_00087"/>
    </source>
</evidence>
<feature type="site" description="Important for activity" evidence="8 12">
    <location>
        <position position="86"/>
    </location>
</feature>
<dbReference type="InterPro" id="IPR015896">
    <property type="entry name" value="4pyrrol_synth_GluRdtase_dimer"/>
</dbReference>
<feature type="binding site" evidence="8 10">
    <location>
        <begin position="46"/>
        <end position="49"/>
    </location>
    <ligand>
        <name>substrate</name>
    </ligand>
</feature>
<dbReference type="EC" id="1.2.1.70" evidence="3 8"/>
<dbReference type="SUPFAM" id="SSF69742">
    <property type="entry name" value="Glutamyl tRNA-reductase catalytic, N-terminal domain"/>
    <property type="match status" value="1"/>
</dbReference>
<feature type="domain" description="Glutamyl-tRNA reductase N-terminal" evidence="15">
    <location>
        <begin position="16"/>
        <end position="142"/>
    </location>
</feature>
<dbReference type="InterPro" id="IPR036291">
    <property type="entry name" value="NAD(P)-bd_dom_sf"/>
</dbReference>
<feature type="active site" description="Nucleophile" evidence="8 9">
    <location>
        <position position="47"/>
    </location>
</feature>
<evidence type="ECO:0000259" key="15">
    <source>
        <dbReference type="Pfam" id="PF05201"/>
    </source>
</evidence>
<organism evidence="16 17">
    <name type="scientific">Nanchangia anserum</name>
    <dbReference type="NCBI Taxonomy" id="2692125"/>
    <lineage>
        <taxon>Bacteria</taxon>
        <taxon>Bacillati</taxon>
        <taxon>Actinomycetota</taxon>
        <taxon>Actinomycetes</taxon>
        <taxon>Actinomycetales</taxon>
        <taxon>Actinomycetaceae</taxon>
        <taxon>Nanchangia</taxon>
    </lineage>
</organism>